<feature type="transmembrane region" description="Helical" evidence="2">
    <location>
        <begin position="56"/>
        <end position="78"/>
    </location>
</feature>
<keyword evidence="2" id="KW-0812">Transmembrane</keyword>
<evidence type="ECO:0000256" key="2">
    <source>
        <dbReference type="SAM" id="Phobius"/>
    </source>
</evidence>
<keyword evidence="2" id="KW-1133">Transmembrane helix</keyword>
<dbReference type="Proteomes" id="UP000041254">
    <property type="component" value="Unassembled WGS sequence"/>
</dbReference>
<feature type="region of interest" description="Disordered" evidence="1">
    <location>
        <begin position="1"/>
        <end position="31"/>
    </location>
</feature>
<name>A0A0G4EXT0_VITBC</name>
<dbReference type="InParanoid" id="A0A0G4EXT0"/>
<dbReference type="VEuPathDB" id="CryptoDB:Vbra_8552"/>
<proteinExistence type="predicted"/>
<evidence type="ECO:0000256" key="1">
    <source>
        <dbReference type="SAM" id="MobiDB-lite"/>
    </source>
</evidence>
<evidence type="ECO:0000313" key="4">
    <source>
        <dbReference type="Proteomes" id="UP000041254"/>
    </source>
</evidence>
<keyword evidence="2" id="KW-0472">Membrane</keyword>
<dbReference type="EMBL" id="CDMY01000347">
    <property type="protein sequence ID" value="CEM04119.1"/>
    <property type="molecule type" value="Genomic_DNA"/>
</dbReference>
<evidence type="ECO:0000313" key="3">
    <source>
        <dbReference type="EMBL" id="CEM04119.1"/>
    </source>
</evidence>
<protein>
    <submittedName>
        <fullName evidence="3">Uncharacterized protein</fullName>
    </submittedName>
</protein>
<gene>
    <name evidence="3" type="ORF">Vbra_8552</name>
</gene>
<reference evidence="3 4" key="1">
    <citation type="submission" date="2014-11" db="EMBL/GenBank/DDBJ databases">
        <authorList>
            <person name="Zhu J."/>
            <person name="Qi W."/>
            <person name="Song R."/>
        </authorList>
    </citation>
    <scope>NUCLEOTIDE SEQUENCE [LARGE SCALE GENOMIC DNA]</scope>
</reference>
<sequence>MSGGQQEPLLAGEEGQQPADESASPPRKGFWEGLQPAEELDEWPPATVGTARATKLLILLIVVGSVLGIVITFFMGILRVDVQYRYHSSLPAPSVVVCPDYGSKFVSFQPAAKADVVVFPGGKSQGTIATYSDLCIQDSGCHCVYLSHAHITDSPAGPEMIRLNFTATYAQPQPAGSFLFGFTRGPADLTRVQKNPTSGGPASGMENILPRGYKMEVPHTFYFGRMGFRNIGYIELREVQKNVEMIQRGATNLDFALSHTYDFTPAGVPSAIDQSGTPNATTSGPTVLSFGFRDFYIPLTQAYEGMWSPFALVSMAILVTTAFNNLNLYSIVFPPKVNPISVQREPNPALQSLCACFSCCRRRPKSERRLSGDDGGVDQLV</sequence>
<organism evidence="3 4">
    <name type="scientific">Vitrella brassicaformis (strain CCMP3155)</name>
    <dbReference type="NCBI Taxonomy" id="1169540"/>
    <lineage>
        <taxon>Eukaryota</taxon>
        <taxon>Sar</taxon>
        <taxon>Alveolata</taxon>
        <taxon>Colpodellida</taxon>
        <taxon>Vitrellaceae</taxon>
        <taxon>Vitrella</taxon>
    </lineage>
</organism>
<accession>A0A0G4EXT0</accession>
<keyword evidence="4" id="KW-1185">Reference proteome</keyword>
<dbReference type="AlphaFoldDB" id="A0A0G4EXT0"/>